<keyword evidence="1" id="KW-0863">Zinc-finger</keyword>
<evidence type="ECO:0000313" key="5">
    <source>
        <dbReference type="Proteomes" id="UP000478052"/>
    </source>
</evidence>
<dbReference type="PROSITE" id="PS50158">
    <property type="entry name" value="ZF_CCHC"/>
    <property type="match status" value="1"/>
</dbReference>
<evidence type="ECO:0000313" key="4">
    <source>
        <dbReference type="EMBL" id="KAF0751811.1"/>
    </source>
</evidence>
<protein>
    <submittedName>
        <fullName evidence="4">Cellular nucleic acid-binding protein-like</fullName>
    </submittedName>
</protein>
<gene>
    <name evidence="4" type="ORF">FWK35_00024035</name>
</gene>
<feature type="compositionally biased region" description="Polar residues" evidence="2">
    <location>
        <begin position="1"/>
        <end position="13"/>
    </location>
</feature>
<evidence type="ECO:0000256" key="2">
    <source>
        <dbReference type="SAM" id="MobiDB-lite"/>
    </source>
</evidence>
<keyword evidence="5" id="KW-1185">Reference proteome</keyword>
<dbReference type="OrthoDB" id="6627371at2759"/>
<keyword evidence="1" id="KW-0862">Zinc</keyword>
<keyword evidence="1" id="KW-0479">Metal-binding</keyword>
<sequence length="508" mass="56966">MKPTTPTDSTKVASNAVEPSKAQRTVQQTVNSIEDSNKEKLYTYVQWKRMVTVCPQHNNSNSQINIDIQHVVVLSPPDGTHLVVVGGGSPVINLVGAKRFYPQTGSFLNWLRLGKSGLPDTISKRTPKETVNHLVAGKKRTMDQNTHGTSTPVPGPHGFGGGGGVHQAKKTGNRKSGHEDYEDTTKHEEMEDEYLRKWIARSLHKEMKTWCTELNEKAKLVAKASKELESYIDKVDDRIVDLSSSLLEMSIQPIPPAVVKNIPPIWRPTPNRWTQRWVELAAAIVPEGKKKKAKKKYQGTHNRRETAEDIEHPFEGRQRKQNPYKKTSNEAVVVHPTGRMKKLKTGDLILQIGKGPKQEEAAERLRVAVTKALGADALVNHTPKTEVMEVRNLDSETTEEEVKQAVINTTGTAPDCERYQNASLIRREQNGSASCKGTDRTALCMTCGQENHKAKDCHEQPRCVLCLENEYSANHYPGSSKCRVFQEERRKHLSQVHLMYAEGKQREG</sequence>
<dbReference type="GO" id="GO:0008270">
    <property type="term" value="F:zinc ion binding"/>
    <property type="evidence" value="ECO:0007669"/>
    <property type="project" value="UniProtKB-KW"/>
</dbReference>
<reference evidence="4 5" key="1">
    <citation type="submission" date="2019-08" db="EMBL/GenBank/DDBJ databases">
        <title>Whole genome of Aphis craccivora.</title>
        <authorList>
            <person name="Voronova N.V."/>
            <person name="Shulinski R.S."/>
            <person name="Bandarenka Y.V."/>
            <person name="Zhorov D.G."/>
            <person name="Warner D."/>
        </authorList>
    </citation>
    <scope>NUCLEOTIDE SEQUENCE [LARGE SCALE GENOMIC DNA]</scope>
    <source>
        <strain evidence="4">180601</strain>
        <tissue evidence="4">Whole Body</tissue>
    </source>
</reference>
<feature type="compositionally biased region" description="Basic and acidic residues" evidence="2">
    <location>
        <begin position="302"/>
        <end position="318"/>
    </location>
</feature>
<accession>A0A6G0YA10</accession>
<feature type="region of interest" description="Disordered" evidence="2">
    <location>
        <begin position="142"/>
        <end position="187"/>
    </location>
</feature>
<name>A0A6G0YA10_APHCR</name>
<feature type="domain" description="CCHC-type" evidence="3">
    <location>
        <begin position="444"/>
        <end position="457"/>
    </location>
</feature>
<evidence type="ECO:0000256" key="1">
    <source>
        <dbReference type="PROSITE-ProRule" id="PRU00047"/>
    </source>
</evidence>
<dbReference type="Proteomes" id="UP000478052">
    <property type="component" value="Unassembled WGS sequence"/>
</dbReference>
<comment type="caution">
    <text evidence="4">The sequence shown here is derived from an EMBL/GenBank/DDBJ whole genome shotgun (WGS) entry which is preliminary data.</text>
</comment>
<evidence type="ECO:0000259" key="3">
    <source>
        <dbReference type="PROSITE" id="PS50158"/>
    </source>
</evidence>
<dbReference type="AlphaFoldDB" id="A0A6G0YA10"/>
<dbReference type="InterPro" id="IPR001878">
    <property type="entry name" value="Znf_CCHC"/>
</dbReference>
<dbReference type="EMBL" id="VUJU01005247">
    <property type="protein sequence ID" value="KAF0751811.1"/>
    <property type="molecule type" value="Genomic_DNA"/>
</dbReference>
<dbReference type="GO" id="GO:0003676">
    <property type="term" value="F:nucleic acid binding"/>
    <property type="evidence" value="ECO:0007669"/>
    <property type="project" value="InterPro"/>
</dbReference>
<feature type="compositionally biased region" description="Basic and acidic residues" evidence="2">
    <location>
        <begin position="176"/>
        <end position="187"/>
    </location>
</feature>
<feature type="region of interest" description="Disordered" evidence="2">
    <location>
        <begin position="1"/>
        <end position="26"/>
    </location>
</feature>
<organism evidence="4 5">
    <name type="scientific">Aphis craccivora</name>
    <name type="common">Cowpea aphid</name>
    <dbReference type="NCBI Taxonomy" id="307492"/>
    <lineage>
        <taxon>Eukaryota</taxon>
        <taxon>Metazoa</taxon>
        <taxon>Ecdysozoa</taxon>
        <taxon>Arthropoda</taxon>
        <taxon>Hexapoda</taxon>
        <taxon>Insecta</taxon>
        <taxon>Pterygota</taxon>
        <taxon>Neoptera</taxon>
        <taxon>Paraneoptera</taxon>
        <taxon>Hemiptera</taxon>
        <taxon>Sternorrhyncha</taxon>
        <taxon>Aphidomorpha</taxon>
        <taxon>Aphidoidea</taxon>
        <taxon>Aphididae</taxon>
        <taxon>Aphidini</taxon>
        <taxon>Aphis</taxon>
        <taxon>Aphis</taxon>
    </lineage>
</organism>
<proteinExistence type="predicted"/>
<feature type="region of interest" description="Disordered" evidence="2">
    <location>
        <begin position="291"/>
        <end position="328"/>
    </location>
</feature>